<sequence length="177" mass="19981">MAHTTERMRVSLPGSIPLTTRTGREIPNNQDPDPPPSRARLYVEHYGKSHPFAKMRRWPTGQYNCHGMTFASRRTGIWERAPEFVGLILKDDGYDQVLFEDVHEGDIVVYYRGNEIEHTAVVIGVKKDDTLIGGAAVTVISKWACGAEYVHDIRECPYVGTGRSITYWSDRNGADSR</sequence>
<evidence type="ECO:0000313" key="2">
    <source>
        <dbReference type="EMBL" id="KKL65048.1"/>
    </source>
</evidence>
<gene>
    <name evidence="2" type="ORF">LCGC14_2158890</name>
</gene>
<evidence type="ECO:0000256" key="1">
    <source>
        <dbReference type="SAM" id="MobiDB-lite"/>
    </source>
</evidence>
<dbReference type="AlphaFoldDB" id="A0A0F9DT83"/>
<name>A0A0F9DT83_9ZZZZ</name>
<comment type="caution">
    <text evidence="2">The sequence shown here is derived from an EMBL/GenBank/DDBJ whole genome shotgun (WGS) entry which is preliminary data.</text>
</comment>
<reference evidence="2" key="1">
    <citation type="journal article" date="2015" name="Nature">
        <title>Complex archaea that bridge the gap between prokaryotes and eukaryotes.</title>
        <authorList>
            <person name="Spang A."/>
            <person name="Saw J.H."/>
            <person name="Jorgensen S.L."/>
            <person name="Zaremba-Niedzwiedzka K."/>
            <person name="Martijn J."/>
            <person name="Lind A.E."/>
            <person name="van Eijk R."/>
            <person name="Schleper C."/>
            <person name="Guy L."/>
            <person name="Ettema T.J."/>
        </authorList>
    </citation>
    <scope>NUCLEOTIDE SEQUENCE</scope>
</reference>
<organism evidence="2">
    <name type="scientific">marine sediment metagenome</name>
    <dbReference type="NCBI Taxonomy" id="412755"/>
    <lineage>
        <taxon>unclassified sequences</taxon>
        <taxon>metagenomes</taxon>
        <taxon>ecological metagenomes</taxon>
    </lineage>
</organism>
<accession>A0A0F9DT83</accession>
<feature type="region of interest" description="Disordered" evidence="1">
    <location>
        <begin position="1"/>
        <end position="38"/>
    </location>
</feature>
<dbReference type="EMBL" id="LAZR01027657">
    <property type="protein sequence ID" value="KKL65048.1"/>
    <property type="molecule type" value="Genomic_DNA"/>
</dbReference>
<feature type="compositionally biased region" description="Polar residues" evidence="1">
    <location>
        <begin position="17"/>
        <end position="31"/>
    </location>
</feature>
<proteinExistence type="predicted"/>
<protein>
    <submittedName>
        <fullName evidence="2">Uncharacterized protein</fullName>
    </submittedName>
</protein>